<comment type="caution">
    <text evidence="4">The sequence shown here is derived from an EMBL/GenBank/DDBJ whole genome shotgun (WGS) entry which is preliminary data.</text>
</comment>
<evidence type="ECO:0000256" key="2">
    <source>
        <dbReference type="ARBA" id="ARBA00022643"/>
    </source>
</evidence>
<dbReference type="EC" id="1.13.12.-" evidence="4"/>
<keyword evidence="5" id="KW-1185">Reference proteome</keyword>
<name>A0ABU3C2A6_9GAMM</name>
<sequence length="332" mass="35563">MNNAWHKSLGLHWPIIQAAMGGGIATAELATAVSRAGGLGSIGLLPEGQFAQEITKARAALGDTPFAANLLMPLLRRGHIQACLDQQVPVVSLFYGYRRGLVDKLRAAGSYVIYQIGSREEADLAVREGADALIVQGTEAGGHVRATESLWPLLAAIRPAHPGVPMLAAGGIHDAASVRRAHAAGADGVNVGTRFLLTPEAHAHEAYKQRLLEADSTLLTRLFSLGWDAPHRVAANAATRRWCDADGSVPRWLSIFNRLSEAPTRLLPLRLAESLIRLQSPGRPFFSPFPLTRSMPARIDTTPLYAGAGVAQIYDIRPAVEVVAELAKGYET</sequence>
<gene>
    <name evidence="4" type="ORF">RM532_12125</name>
</gene>
<dbReference type="PANTHER" id="PTHR32332">
    <property type="entry name" value="2-NITROPROPANE DIOXYGENASE"/>
    <property type="match status" value="1"/>
</dbReference>
<protein>
    <submittedName>
        <fullName evidence="4">Nitronate monooxygenase</fullName>
        <ecNumber evidence="4">1.13.12.-</ecNumber>
    </submittedName>
</protein>
<evidence type="ECO:0000256" key="1">
    <source>
        <dbReference type="ARBA" id="ARBA00022630"/>
    </source>
</evidence>
<evidence type="ECO:0000313" key="4">
    <source>
        <dbReference type="EMBL" id="MDT0635696.1"/>
    </source>
</evidence>
<evidence type="ECO:0000256" key="3">
    <source>
        <dbReference type="ARBA" id="ARBA00023002"/>
    </source>
</evidence>
<dbReference type="EMBL" id="JAVRIB010000012">
    <property type="protein sequence ID" value="MDT0635696.1"/>
    <property type="molecule type" value="Genomic_DNA"/>
</dbReference>
<keyword evidence="3 4" id="KW-0560">Oxidoreductase</keyword>
<proteinExistence type="predicted"/>
<dbReference type="Gene3D" id="3.20.20.70">
    <property type="entry name" value="Aldolase class I"/>
    <property type="match status" value="1"/>
</dbReference>
<keyword evidence="1" id="KW-0285">Flavoprotein</keyword>
<organism evidence="4 5">
    <name type="scientific">Spectribacter hydrogenoxidans</name>
    <dbReference type="NCBI Taxonomy" id="3075608"/>
    <lineage>
        <taxon>Bacteria</taxon>
        <taxon>Pseudomonadati</taxon>
        <taxon>Pseudomonadota</taxon>
        <taxon>Gammaproteobacteria</taxon>
        <taxon>Salinisphaerales</taxon>
        <taxon>Salinisphaeraceae</taxon>
        <taxon>Spectribacter</taxon>
    </lineage>
</organism>
<dbReference type="Proteomes" id="UP001251857">
    <property type="component" value="Unassembled WGS sequence"/>
</dbReference>
<dbReference type="Pfam" id="PF03060">
    <property type="entry name" value="NMO"/>
    <property type="match status" value="2"/>
</dbReference>
<dbReference type="RefSeq" id="WP_311653597.1">
    <property type="nucleotide sequence ID" value="NZ_JAVRIB010000012.1"/>
</dbReference>
<dbReference type="InterPro" id="IPR004136">
    <property type="entry name" value="NMO"/>
</dbReference>
<dbReference type="GO" id="GO:0004497">
    <property type="term" value="F:monooxygenase activity"/>
    <property type="evidence" value="ECO:0007669"/>
    <property type="project" value="UniProtKB-KW"/>
</dbReference>
<reference evidence="4 5" key="1">
    <citation type="submission" date="2023-09" db="EMBL/GenBank/DDBJ databases">
        <authorList>
            <person name="Rey-Velasco X."/>
        </authorList>
    </citation>
    <scope>NUCLEOTIDE SEQUENCE [LARGE SCALE GENOMIC DNA]</scope>
    <source>
        <strain evidence="4 5">W335</strain>
    </source>
</reference>
<dbReference type="PANTHER" id="PTHR32332:SF20">
    <property type="entry name" value="2-NITROPROPANE DIOXYGENASE-LIKE PROTEIN"/>
    <property type="match status" value="1"/>
</dbReference>
<dbReference type="InterPro" id="IPR013785">
    <property type="entry name" value="Aldolase_TIM"/>
</dbReference>
<keyword evidence="4" id="KW-0503">Monooxygenase</keyword>
<evidence type="ECO:0000313" key="5">
    <source>
        <dbReference type="Proteomes" id="UP001251857"/>
    </source>
</evidence>
<keyword evidence="2" id="KW-0288">FMN</keyword>
<accession>A0ABU3C2A6</accession>
<dbReference type="CDD" id="cd04730">
    <property type="entry name" value="NPD_like"/>
    <property type="match status" value="1"/>
</dbReference>
<dbReference type="SUPFAM" id="SSF51412">
    <property type="entry name" value="Inosine monophosphate dehydrogenase (IMPDH)"/>
    <property type="match status" value="1"/>
</dbReference>